<evidence type="ECO:0000313" key="1">
    <source>
        <dbReference type="EMBL" id="CAG9606409.1"/>
    </source>
</evidence>
<accession>A0A9C7G5W7</accession>
<protein>
    <submittedName>
        <fullName evidence="1">Uncharacterized protein</fullName>
    </submittedName>
</protein>
<dbReference type="AlphaFoldDB" id="A0A9C7G5W7"/>
<proteinExistence type="predicted"/>
<dbReference type="EMBL" id="CAKJTG010000001">
    <property type="protein sequence ID" value="CAG9606409.1"/>
    <property type="molecule type" value="Genomic_DNA"/>
</dbReference>
<dbReference type="RefSeq" id="WP_230494697.1">
    <property type="nucleotide sequence ID" value="NZ_CAKJTG010000001.1"/>
</dbReference>
<keyword evidence="2" id="KW-1185">Reference proteome</keyword>
<reference evidence="1" key="1">
    <citation type="submission" date="2021-10" db="EMBL/GenBank/DDBJ databases">
        <authorList>
            <person name="Criscuolo A."/>
        </authorList>
    </citation>
    <scope>NUCLEOTIDE SEQUENCE</scope>
    <source>
        <strain evidence="1">CIP111885</strain>
    </source>
</reference>
<dbReference type="Proteomes" id="UP000789845">
    <property type="component" value="Unassembled WGS sequence"/>
</dbReference>
<sequence>MEKDHDNYVFSMNVGESLTVDDFNVEFFEYNQELYCEGNPIRVVKNFDELINLLDEWE</sequence>
<evidence type="ECO:0000313" key="2">
    <source>
        <dbReference type="Proteomes" id="UP000789845"/>
    </source>
</evidence>
<gene>
    <name evidence="1" type="ORF">NEOCIP111885_00097</name>
</gene>
<organism evidence="1 2">
    <name type="scientific">Pseudoneobacillus rhizosphaerae</name>
    <dbReference type="NCBI Taxonomy" id="2880968"/>
    <lineage>
        <taxon>Bacteria</taxon>
        <taxon>Bacillati</taxon>
        <taxon>Bacillota</taxon>
        <taxon>Bacilli</taxon>
        <taxon>Bacillales</taxon>
        <taxon>Bacillaceae</taxon>
        <taxon>Pseudoneobacillus</taxon>
    </lineage>
</organism>
<comment type="caution">
    <text evidence="1">The sequence shown here is derived from an EMBL/GenBank/DDBJ whole genome shotgun (WGS) entry which is preliminary data.</text>
</comment>
<name>A0A9C7G5W7_9BACI</name>